<proteinExistence type="predicted"/>
<reference evidence="1" key="1">
    <citation type="journal article" date="2021" name="Proc. Natl. Acad. Sci. U.S.A.">
        <title>A Catalog of Tens of Thousands of Viruses from Human Metagenomes Reveals Hidden Associations with Chronic Diseases.</title>
        <authorList>
            <person name="Tisza M.J."/>
            <person name="Buck C.B."/>
        </authorList>
    </citation>
    <scope>NUCLEOTIDE SEQUENCE</scope>
    <source>
        <strain evidence="1">CtDd04</strain>
    </source>
</reference>
<evidence type="ECO:0000313" key="1">
    <source>
        <dbReference type="EMBL" id="DAF90316.1"/>
    </source>
</evidence>
<accession>A0A8S5U793</accession>
<name>A0A8S5U793_9CAUD</name>
<dbReference type="EMBL" id="BK016025">
    <property type="protein sequence ID" value="DAF90316.1"/>
    <property type="molecule type" value="Genomic_DNA"/>
</dbReference>
<sequence>MFSTPVRNSVPPTETKELVSVAIRSERPVACLAMELIRV</sequence>
<protein>
    <submittedName>
        <fullName evidence="1">Uncharacterized protein</fullName>
    </submittedName>
</protein>
<organism evidence="1">
    <name type="scientific">Podoviridae sp. ctDd04</name>
    <dbReference type="NCBI Taxonomy" id="2825232"/>
    <lineage>
        <taxon>Viruses</taxon>
        <taxon>Duplodnaviria</taxon>
        <taxon>Heunggongvirae</taxon>
        <taxon>Uroviricota</taxon>
        <taxon>Caudoviricetes</taxon>
    </lineage>
</organism>